<keyword evidence="1" id="KW-0472">Membrane</keyword>
<sequence>MRQSVKKRFLEILAIDLVIGSVVRAHQAPATGYELSIYEATPISVWVGLGAALIVSIVLIAILDSKIGYVSGLLALISWASMGPIRGHLSGADTLVHLGEVKYIIATEKLRNGFYPVTHLLSTNLSSIGGLSPRQSLILTTPIFVALFVIFITLTVRRFADRGLYGSPVGFFTGLLLLPINWMGVQLKPHPSSYATLLVPLLLFTALLYWEYGNASRLGCFAILSLALVHTHPLIALVTTGILAAVSFSNLTLDKVSKNINFDIIERWWLYSLPVLILGVFVSVKLSGNSTFQSEIAAVTKNFGLLFTQESTTTGRASSLNDVGITPTQLVVRLMGVSLFAGVVGAITAIVSIYKSISNRNASNRLQIILFIGTLSSIVPFLVFFFADSLLYFRIFGLSMIFVSIVFASGVSWVLLGATDRKFINSSYLLVIVFLILLTPSMAIAHPSPYIVQESQQRTEAQLAAVDTLSTHSDGNDVVTVRSHYPRLKWAVTGRPAILHIQTTPYGFNNRNLPAAYNQSRYVLVTERDYQMDVRLYDGFRYNSGDFAYLDNETGMNKILNNGGTTIYRIPDESQQRRSVRCEDCQSHAGASD</sequence>
<keyword evidence="1" id="KW-1133">Transmembrane helix</keyword>
<evidence type="ECO:0000313" key="2">
    <source>
        <dbReference type="EMBL" id="MBX0297755.1"/>
    </source>
</evidence>
<keyword evidence="1" id="KW-0812">Transmembrane</keyword>
<dbReference type="Proteomes" id="UP001430455">
    <property type="component" value="Unassembled WGS sequence"/>
</dbReference>
<feature type="transmembrane region" description="Helical" evidence="1">
    <location>
        <begin position="137"/>
        <end position="157"/>
    </location>
</feature>
<dbReference type="AlphaFoldDB" id="A0AAW4PKD1"/>
<accession>A0AAW4PKD1</accession>
<evidence type="ECO:0008006" key="4">
    <source>
        <dbReference type="Google" id="ProtNLM"/>
    </source>
</evidence>
<evidence type="ECO:0000313" key="3">
    <source>
        <dbReference type="Proteomes" id="UP001430455"/>
    </source>
</evidence>
<feature type="transmembrane region" description="Helical" evidence="1">
    <location>
        <begin position="194"/>
        <end position="210"/>
    </location>
</feature>
<evidence type="ECO:0000256" key="1">
    <source>
        <dbReference type="SAM" id="Phobius"/>
    </source>
</evidence>
<feature type="transmembrane region" description="Helical" evidence="1">
    <location>
        <begin position="330"/>
        <end position="354"/>
    </location>
</feature>
<feature type="transmembrane region" description="Helical" evidence="1">
    <location>
        <begin position="222"/>
        <end position="248"/>
    </location>
</feature>
<feature type="transmembrane region" description="Helical" evidence="1">
    <location>
        <begin position="43"/>
        <end position="63"/>
    </location>
</feature>
<comment type="caution">
    <text evidence="2">The sequence shown here is derived from an EMBL/GenBank/DDBJ whole genome shotgun (WGS) entry which is preliminary data.</text>
</comment>
<dbReference type="RefSeq" id="WP_220582339.1">
    <property type="nucleotide sequence ID" value="NZ_RKLT01000027.1"/>
</dbReference>
<organism evidence="2 3">
    <name type="scientific">Haloarcula nitratireducens</name>
    <dbReference type="NCBI Taxonomy" id="2487749"/>
    <lineage>
        <taxon>Archaea</taxon>
        <taxon>Methanobacteriati</taxon>
        <taxon>Methanobacteriota</taxon>
        <taxon>Stenosarchaea group</taxon>
        <taxon>Halobacteria</taxon>
        <taxon>Halobacteriales</taxon>
        <taxon>Haloarculaceae</taxon>
        <taxon>Haloarcula</taxon>
    </lineage>
</organism>
<name>A0AAW4PKD1_9EURY</name>
<reference evidence="2 3" key="1">
    <citation type="submission" date="2021-06" db="EMBL/GenBank/DDBJ databases">
        <title>Halomicroarcula sp. a new haloarchaeum isolated from saline soil.</title>
        <authorList>
            <person name="Duran-Viseras A."/>
            <person name="Sanchez-Porro C."/>
            <person name="Ventosa A."/>
        </authorList>
    </citation>
    <scope>NUCLEOTIDE SEQUENCE [LARGE SCALE GENOMIC DNA]</scope>
    <source>
        <strain evidence="2 3">F27</strain>
    </source>
</reference>
<proteinExistence type="predicted"/>
<feature type="transmembrane region" description="Helical" evidence="1">
    <location>
        <begin position="393"/>
        <end position="416"/>
    </location>
</feature>
<protein>
    <recommendedName>
        <fullName evidence="4">Glycosyltransferase RgtA/B/C/D-like domain-containing protein</fullName>
    </recommendedName>
</protein>
<feature type="transmembrane region" description="Helical" evidence="1">
    <location>
        <begin position="428"/>
        <end position="446"/>
    </location>
</feature>
<keyword evidence="3" id="KW-1185">Reference proteome</keyword>
<gene>
    <name evidence="2" type="ORF">EGH23_23070</name>
</gene>
<feature type="transmembrane region" description="Helical" evidence="1">
    <location>
        <begin position="163"/>
        <end position="182"/>
    </location>
</feature>
<feature type="transmembrane region" description="Helical" evidence="1">
    <location>
        <begin position="366"/>
        <end position="387"/>
    </location>
</feature>
<dbReference type="EMBL" id="RKLT01000027">
    <property type="protein sequence ID" value="MBX0297755.1"/>
    <property type="molecule type" value="Genomic_DNA"/>
</dbReference>